<keyword evidence="3" id="KW-1185">Reference proteome</keyword>
<name>A0A939RVQ3_9CELL</name>
<dbReference type="EMBL" id="JAGEMK010000002">
    <property type="protein sequence ID" value="MBO1751376.1"/>
    <property type="molecule type" value="Genomic_DNA"/>
</dbReference>
<accession>A0A939RVQ3</accession>
<dbReference type="Proteomes" id="UP000664209">
    <property type="component" value="Unassembled WGS sequence"/>
</dbReference>
<evidence type="ECO:0000313" key="3">
    <source>
        <dbReference type="Proteomes" id="UP000664209"/>
    </source>
</evidence>
<organism evidence="2 3">
    <name type="scientific">Actinotalea soli</name>
    <dbReference type="NCBI Taxonomy" id="2819234"/>
    <lineage>
        <taxon>Bacteria</taxon>
        <taxon>Bacillati</taxon>
        <taxon>Actinomycetota</taxon>
        <taxon>Actinomycetes</taxon>
        <taxon>Micrococcales</taxon>
        <taxon>Cellulomonadaceae</taxon>
        <taxon>Actinotalea</taxon>
    </lineage>
</organism>
<reference evidence="2" key="1">
    <citation type="submission" date="2021-03" db="EMBL/GenBank/DDBJ databases">
        <title>Actinotalea soli sp. nov., isolated from soil.</title>
        <authorList>
            <person name="Ping W."/>
            <person name="Zhang J."/>
        </authorList>
    </citation>
    <scope>NUCLEOTIDE SEQUENCE</scope>
    <source>
        <strain evidence="2">BY-33</strain>
    </source>
</reference>
<gene>
    <name evidence="2" type="ORF">J4G33_06125</name>
</gene>
<keyword evidence="2" id="KW-0547">Nucleotide-binding</keyword>
<evidence type="ECO:0000313" key="2">
    <source>
        <dbReference type="EMBL" id="MBO1751376.1"/>
    </source>
</evidence>
<dbReference type="GO" id="GO:0005524">
    <property type="term" value="F:ATP binding"/>
    <property type="evidence" value="ECO:0007669"/>
    <property type="project" value="UniProtKB-KW"/>
</dbReference>
<dbReference type="InterPro" id="IPR036890">
    <property type="entry name" value="HATPase_C_sf"/>
</dbReference>
<comment type="caution">
    <text evidence="2">The sequence shown here is derived from an EMBL/GenBank/DDBJ whole genome shotgun (WGS) entry which is preliminary data.</text>
</comment>
<proteinExistence type="predicted"/>
<feature type="region of interest" description="Disordered" evidence="1">
    <location>
        <begin position="144"/>
        <end position="169"/>
    </location>
</feature>
<dbReference type="AlphaFoldDB" id="A0A939RVQ3"/>
<dbReference type="Gene3D" id="3.30.565.10">
    <property type="entry name" value="Histidine kinase-like ATPase, C-terminal domain"/>
    <property type="match status" value="1"/>
</dbReference>
<dbReference type="RefSeq" id="WP_208055035.1">
    <property type="nucleotide sequence ID" value="NZ_JAGEMK010000002.1"/>
</dbReference>
<sequence>MEEIPSSLPPEDFHQVDEWILDKPGELTTLRASLHQALTGKTLEQGTGLARIPEKLVLVASELATNALKHGIPPTIVRLLSDGTDWLLDVADHDVDGRPYIAGQRAPGQGGFGLFLADQLSLSVGWYQTEDTKNVWARFGTESTQAVPSADQEPNPIGTVLDPRSDPTP</sequence>
<dbReference type="PANTHER" id="PTHR35526:SF3">
    <property type="entry name" value="ANTI-SIGMA-F FACTOR RSBW"/>
    <property type="match status" value="1"/>
</dbReference>
<evidence type="ECO:0000256" key="1">
    <source>
        <dbReference type="SAM" id="MobiDB-lite"/>
    </source>
</evidence>
<keyword evidence="2" id="KW-0067">ATP-binding</keyword>
<dbReference type="InterPro" id="IPR050267">
    <property type="entry name" value="Anti-sigma-factor_SerPK"/>
</dbReference>
<dbReference type="SUPFAM" id="SSF55874">
    <property type="entry name" value="ATPase domain of HSP90 chaperone/DNA topoisomerase II/histidine kinase"/>
    <property type="match status" value="1"/>
</dbReference>
<protein>
    <submittedName>
        <fullName evidence="2">ATP-binding protein</fullName>
    </submittedName>
</protein>
<dbReference type="PANTHER" id="PTHR35526">
    <property type="entry name" value="ANTI-SIGMA-F FACTOR RSBW-RELATED"/>
    <property type="match status" value="1"/>
</dbReference>
<dbReference type="CDD" id="cd16936">
    <property type="entry name" value="HATPase_RsbW-like"/>
    <property type="match status" value="1"/>
</dbReference>